<protein>
    <recommendedName>
        <fullName evidence="14">ATP-dependent zinc metalloprotease FtsH</fullName>
        <ecNumber evidence="14">3.4.24.-</ecNumber>
    </recommendedName>
</protein>
<dbReference type="SUPFAM" id="SSF140990">
    <property type="entry name" value="FtsH protease domain-like"/>
    <property type="match status" value="1"/>
</dbReference>
<name>H7EMZ4_9SPIR</name>
<keyword evidence="12 14" id="KW-0472">Membrane</keyword>
<dbReference type="PROSITE" id="PS00674">
    <property type="entry name" value="AAA"/>
    <property type="match status" value="1"/>
</dbReference>
<evidence type="ECO:0000256" key="7">
    <source>
        <dbReference type="ARBA" id="ARBA00022801"/>
    </source>
</evidence>
<feature type="binding site" evidence="14">
    <location>
        <position position="517"/>
    </location>
    <ligand>
        <name>Zn(2+)</name>
        <dbReference type="ChEBI" id="CHEBI:29105"/>
        <note>catalytic</note>
    </ligand>
</feature>
<keyword evidence="4 14" id="KW-0812">Transmembrane</keyword>
<comment type="cofactor">
    <cofactor evidence="14">
        <name>Zn(2+)</name>
        <dbReference type="ChEBI" id="CHEBI:29105"/>
    </cofactor>
    <text evidence="14">Binds 1 zinc ion per subunit.</text>
</comment>
<evidence type="ECO:0000256" key="16">
    <source>
        <dbReference type="SAM" id="MobiDB-lite"/>
    </source>
</evidence>
<dbReference type="GO" id="GO:0030163">
    <property type="term" value="P:protein catabolic process"/>
    <property type="evidence" value="ECO:0007669"/>
    <property type="project" value="UniProtKB-UniRule"/>
</dbReference>
<feature type="compositionally biased region" description="Basic and acidic residues" evidence="16">
    <location>
        <begin position="49"/>
        <end position="58"/>
    </location>
</feature>
<dbReference type="eggNOG" id="COG0465">
    <property type="taxonomic scope" value="Bacteria"/>
</dbReference>
<dbReference type="InterPro" id="IPR050928">
    <property type="entry name" value="ATP-dep_Zn_Metalloprotease"/>
</dbReference>
<evidence type="ECO:0000256" key="1">
    <source>
        <dbReference type="ARBA" id="ARBA00004370"/>
    </source>
</evidence>
<feature type="binding site" evidence="14">
    <location>
        <begin position="295"/>
        <end position="302"/>
    </location>
    <ligand>
        <name>ATP</name>
        <dbReference type="ChEBI" id="CHEBI:30616"/>
    </ligand>
</feature>
<dbReference type="RefSeq" id="WP_002705800.1">
    <property type="nucleotide sequence ID" value="NZ_AGRW01000052.1"/>
</dbReference>
<feature type="binding site" evidence="14">
    <location>
        <position position="521"/>
    </location>
    <ligand>
        <name>Zn(2+)</name>
        <dbReference type="ChEBI" id="CHEBI:29105"/>
        <note>catalytic</note>
    </ligand>
</feature>
<feature type="transmembrane region" description="Helical" evidence="14">
    <location>
        <begin position="199"/>
        <end position="219"/>
    </location>
</feature>
<keyword evidence="19" id="KW-1185">Reference proteome</keyword>
<dbReference type="STRING" id="907348.TresaDRAFT_0883"/>
<evidence type="ECO:0000256" key="3">
    <source>
        <dbReference type="ARBA" id="ARBA00022670"/>
    </source>
</evidence>
<gene>
    <name evidence="14" type="primary">ftsH</name>
    <name evidence="18" type="ORF">TresaDRAFT_0883</name>
</gene>
<keyword evidence="5 14" id="KW-0479">Metal-binding</keyword>
<keyword evidence="3 14" id="KW-0645">Protease</keyword>
<dbReference type="SUPFAM" id="SSF52540">
    <property type="entry name" value="P-loop containing nucleoside triphosphate hydrolases"/>
    <property type="match status" value="1"/>
</dbReference>
<dbReference type="Gene3D" id="3.40.50.300">
    <property type="entry name" value="P-loop containing nucleotide triphosphate hydrolases"/>
    <property type="match status" value="1"/>
</dbReference>
<dbReference type="PANTHER" id="PTHR43655">
    <property type="entry name" value="ATP-DEPENDENT PROTEASE"/>
    <property type="match status" value="1"/>
</dbReference>
<dbReference type="InterPro" id="IPR005936">
    <property type="entry name" value="FtsH"/>
</dbReference>
<keyword evidence="8 14" id="KW-0862">Zinc</keyword>
<evidence type="ECO:0000256" key="13">
    <source>
        <dbReference type="ARBA" id="ARBA00061570"/>
    </source>
</evidence>
<evidence type="ECO:0000256" key="9">
    <source>
        <dbReference type="ARBA" id="ARBA00022840"/>
    </source>
</evidence>
<dbReference type="Gene3D" id="1.20.58.760">
    <property type="entry name" value="Peptidase M41"/>
    <property type="match status" value="1"/>
</dbReference>
<reference evidence="18 19" key="1">
    <citation type="submission" date="2011-09" db="EMBL/GenBank/DDBJ databases">
        <title>The draft genome of Treponema saccharophilum DSM 2985.</title>
        <authorList>
            <consortium name="US DOE Joint Genome Institute (JGI-PGF)"/>
            <person name="Lucas S."/>
            <person name="Copeland A."/>
            <person name="Lapidus A."/>
            <person name="Glavina del Rio T."/>
            <person name="Dalin E."/>
            <person name="Tice H."/>
            <person name="Bruce D."/>
            <person name="Goodwin L."/>
            <person name="Pitluck S."/>
            <person name="Peters L."/>
            <person name="Kyrpides N."/>
            <person name="Mavromatis K."/>
            <person name="Ivanova N."/>
            <person name="Markowitz V."/>
            <person name="Cheng J.-F."/>
            <person name="Hugenholtz P."/>
            <person name="Woyke T."/>
            <person name="Wu D."/>
            <person name="Gronow S."/>
            <person name="Wellnitz S."/>
            <person name="Brambilla E."/>
            <person name="Klenk H.-P."/>
            <person name="Eisen J.A."/>
        </authorList>
    </citation>
    <scope>NUCLEOTIDE SEQUENCE [LARGE SCALE GENOMIC DNA]</scope>
    <source>
        <strain evidence="18 19">DSM 2985</strain>
    </source>
</reference>
<comment type="caution">
    <text evidence="18">The sequence shown here is derived from an EMBL/GenBank/DDBJ whole genome shotgun (WGS) entry which is preliminary data.</text>
</comment>
<dbReference type="EMBL" id="AGRW01000052">
    <property type="protein sequence ID" value="EIC01058.1"/>
    <property type="molecule type" value="Genomic_DNA"/>
</dbReference>
<evidence type="ECO:0000259" key="17">
    <source>
        <dbReference type="SMART" id="SM00382"/>
    </source>
</evidence>
<dbReference type="HAMAP" id="MF_01458">
    <property type="entry name" value="FtsH"/>
    <property type="match status" value="1"/>
</dbReference>
<evidence type="ECO:0000256" key="6">
    <source>
        <dbReference type="ARBA" id="ARBA00022741"/>
    </source>
</evidence>
<dbReference type="Pfam" id="PF17862">
    <property type="entry name" value="AAA_lid_3"/>
    <property type="match status" value="1"/>
</dbReference>
<dbReference type="AlphaFoldDB" id="H7EMZ4"/>
<feature type="binding site" evidence="14">
    <location>
        <position position="594"/>
    </location>
    <ligand>
        <name>Zn(2+)</name>
        <dbReference type="ChEBI" id="CHEBI:29105"/>
        <note>catalytic</note>
    </ligand>
</feature>
<evidence type="ECO:0000256" key="12">
    <source>
        <dbReference type="ARBA" id="ARBA00023136"/>
    </source>
</evidence>
<feature type="region of interest" description="Disordered" evidence="16">
    <location>
        <begin position="1"/>
        <end position="60"/>
    </location>
</feature>
<sequence length="725" mass="80303">MSEENKEDVENKKTPEVPEKKGDGQEGEQKKSGEPDPYNFFRLSTDPNDGGKPDDDGPRRRRPFRFPFWGMLVAVVTVLAFVNMFIMQKPSEPLIDFSEFRQLIEDGRIVQVELGESVFVGYGPVEVSAAEPSAPAADDSGKAQAQEILRGLPLFRAQQRQEMTNRKVYRTNGVLIAKFIELLDEKGVQYKFVTKQTNIILQIFINILPFLIILAIYFFMFRKMTGGLGGGMGLFGAGGSKSKAVDEGKVKTRFADVAGVDEAKDELVEVVDFLKEPKKYTDIGGKIPKGVLLVGPPGTGKTLLARAVAGEAGVPFFSISGSDFVEMFVGVGASRVRDLFKQAREKAPCIVFIDEIDALGKSRVNGFGGGNDEREQTLNQLLVEMDGFENEKGLIILAATNRADILDPALLRPGRFDRQVPVERPDVKGREAILRIHAKNVKLDDDVDFVSIAHGTTGFAGADLANVVNEAALLAVRNGRRKVTMFDFNEAIDKVSIGLKKKSRKDNKKEMRLVSVHETGHALVAAFTPDHEPVNKITVVPRSHGVGGFTQYREEEEKHLLTRRDMINEVDSLLGGRAAEEVVLGDISTGASNDIARATELVKSMIVDYGMSDKFRNMTLGKGVLGNRGGEPSLVREFSEETQRYIDEEISRIMNERYEFVLKMLSERKELVEFIANRLVEVETMEGKEFYEIVNGAKHCEELSKNPQQPSDADSSAVSLEKQPE</sequence>
<feature type="compositionally biased region" description="Polar residues" evidence="16">
    <location>
        <begin position="705"/>
        <end position="718"/>
    </location>
</feature>
<proteinExistence type="inferred from homology"/>
<dbReference type="PANTHER" id="PTHR43655:SF2">
    <property type="entry name" value="AFG3 LIKE MATRIX AAA PEPTIDASE SUBUNIT 2, ISOFORM A"/>
    <property type="match status" value="1"/>
</dbReference>
<dbReference type="Pfam" id="PF00004">
    <property type="entry name" value="AAA"/>
    <property type="match status" value="1"/>
</dbReference>
<dbReference type="FunFam" id="1.10.8.60:FF:000001">
    <property type="entry name" value="ATP-dependent zinc metalloprotease FtsH"/>
    <property type="match status" value="1"/>
</dbReference>
<evidence type="ECO:0000313" key="18">
    <source>
        <dbReference type="EMBL" id="EIC01058.1"/>
    </source>
</evidence>
<evidence type="ECO:0000256" key="11">
    <source>
        <dbReference type="ARBA" id="ARBA00023049"/>
    </source>
</evidence>
<keyword evidence="7 14" id="KW-0378">Hydrolase</keyword>
<feature type="compositionally biased region" description="Basic and acidic residues" evidence="16">
    <location>
        <begin position="8"/>
        <end position="34"/>
    </location>
</feature>
<dbReference type="GO" id="GO:0004222">
    <property type="term" value="F:metalloendopeptidase activity"/>
    <property type="evidence" value="ECO:0007669"/>
    <property type="project" value="InterPro"/>
</dbReference>
<dbReference type="Proteomes" id="UP000003571">
    <property type="component" value="Unassembled WGS sequence"/>
</dbReference>
<dbReference type="InterPro" id="IPR027417">
    <property type="entry name" value="P-loop_NTPase"/>
</dbReference>
<dbReference type="InterPro" id="IPR000642">
    <property type="entry name" value="Peptidase_M41"/>
</dbReference>
<dbReference type="FunFam" id="3.40.50.300:FF:000001">
    <property type="entry name" value="ATP-dependent zinc metalloprotease FtsH"/>
    <property type="match status" value="1"/>
</dbReference>
<dbReference type="SMART" id="SM00382">
    <property type="entry name" value="AAA"/>
    <property type="match status" value="1"/>
</dbReference>
<dbReference type="GO" id="GO:0008270">
    <property type="term" value="F:zinc ion binding"/>
    <property type="evidence" value="ECO:0007669"/>
    <property type="project" value="UniProtKB-UniRule"/>
</dbReference>
<evidence type="ECO:0000256" key="4">
    <source>
        <dbReference type="ARBA" id="ARBA00022692"/>
    </source>
</evidence>
<dbReference type="CDD" id="cd19501">
    <property type="entry name" value="RecA-like_FtsH"/>
    <property type="match status" value="1"/>
</dbReference>
<keyword evidence="11 14" id="KW-0482">Metalloprotease</keyword>
<dbReference type="GO" id="GO:0005524">
    <property type="term" value="F:ATP binding"/>
    <property type="evidence" value="ECO:0007669"/>
    <property type="project" value="UniProtKB-UniRule"/>
</dbReference>
<dbReference type="GO" id="GO:0004176">
    <property type="term" value="F:ATP-dependent peptidase activity"/>
    <property type="evidence" value="ECO:0007669"/>
    <property type="project" value="InterPro"/>
</dbReference>
<feature type="active site" evidence="14">
    <location>
        <position position="518"/>
    </location>
</feature>
<evidence type="ECO:0000313" key="19">
    <source>
        <dbReference type="Proteomes" id="UP000003571"/>
    </source>
</evidence>
<dbReference type="Pfam" id="PF01434">
    <property type="entry name" value="Peptidase_M41"/>
    <property type="match status" value="1"/>
</dbReference>
<organism evidence="18 19">
    <name type="scientific">Treponema saccharophilum DSM 2985</name>
    <dbReference type="NCBI Taxonomy" id="907348"/>
    <lineage>
        <taxon>Bacteria</taxon>
        <taxon>Pseudomonadati</taxon>
        <taxon>Spirochaetota</taxon>
        <taxon>Spirochaetia</taxon>
        <taxon>Spirochaetales</taxon>
        <taxon>Treponemataceae</taxon>
        <taxon>Treponema</taxon>
    </lineage>
</organism>
<dbReference type="Gene3D" id="1.10.8.60">
    <property type="match status" value="1"/>
</dbReference>
<dbReference type="InterPro" id="IPR003960">
    <property type="entry name" value="ATPase_AAA_CS"/>
</dbReference>
<dbReference type="GO" id="GO:0005886">
    <property type="term" value="C:plasma membrane"/>
    <property type="evidence" value="ECO:0007669"/>
    <property type="project" value="UniProtKB-SubCell"/>
</dbReference>
<dbReference type="EC" id="3.4.24.-" evidence="14"/>
<comment type="subunit">
    <text evidence="14">Homohexamer.</text>
</comment>
<comment type="function">
    <text evidence="14">Acts as a processive, ATP-dependent zinc metallopeptidase for both cytoplasmic and membrane proteins. Plays a role in the quality control of integral membrane proteins.</text>
</comment>
<comment type="similarity">
    <text evidence="13 14">In the central section; belongs to the AAA ATPase family.</text>
</comment>
<evidence type="ECO:0000256" key="2">
    <source>
        <dbReference type="ARBA" id="ARBA00010044"/>
    </source>
</evidence>
<comment type="similarity">
    <text evidence="15">Belongs to the AAA ATPase family.</text>
</comment>
<dbReference type="InterPro" id="IPR003593">
    <property type="entry name" value="AAA+_ATPase"/>
</dbReference>
<comment type="subcellular location">
    <subcellularLocation>
        <location evidence="14">Cell membrane</location>
        <topology evidence="14">Multi-pass membrane protein</topology>
        <orientation evidence="14">Cytoplasmic side</orientation>
    </subcellularLocation>
    <subcellularLocation>
        <location evidence="1">Membrane</location>
    </subcellularLocation>
</comment>
<dbReference type="InterPro" id="IPR003959">
    <property type="entry name" value="ATPase_AAA_core"/>
</dbReference>
<keyword evidence="9 14" id="KW-0067">ATP-binding</keyword>
<feature type="domain" description="AAA+ ATPase" evidence="17">
    <location>
        <begin position="287"/>
        <end position="426"/>
    </location>
</feature>
<feature type="transmembrane region" description="Helical" evidence="14">
    <location>
        <begin position="68"/>
        <end position="87"/>
    </location>
</feature>
<keyword evidence="14" id="KW-1003">Cell membrane</keyword>
<accession>H7EMZ4</accession>
<dbReference type="InterPro" id="IPR041569">
    <property type="entry name" value="AAA_lid_3"/>
</dbReference>
<keyword evidence="6 14" id="KW-0547">Nucleotide-binding</keyword>
<dbReference type="InterPro" id="IPR037219">
    <property type="entry name" value="Peptidase_M41-like"/>
</dbReference>
<feature type="region of interest" description="Disordered" evidence="16">
    <location>
        <begin position="702"/>
        <end position="725"/>
    </location>
</feature>
<evidence type="ECO:0000256" key="5">
    <source>
        <dbReference type="ARBA" id="ARBA00022723"/>
    </source>
</evidence>
<dbReference type="GO" id="GO:0006508">
    <property type="term" value="P:proteolysis"/>
    <property type="evidence" value="ECO:0007669"/>
    <property type="project" value="UniProtKB-KW"/>
</dbReference>
<comment type="similarity">
    <text evidence="2 14">In the C-terminal section; belongs to the peptidase M41 family.</text>
</comment>
<evidence type="ECO:0000256" key="10">
    <source>
        <dbReference type="ARBA" id="ARBA00022989"/>
    </source>
</evidence>
<keyword evidence="10 14" id="KW-1133">Transmembrane helix</keyword>
<evidence type="ECO:0000256" key="14">
    <source>
        <dbReference type="HAMAP-Rule" id="MF_01458"/>
    </source>
</evidence>
<evidence type="ECO:0000256" key="15">
    <source>
        <dbReference type="RuleBase" id="RU003651"/>
    </source>
</evidence>
<dbReference type="NCBIfam" id="TIGR01241">
    <property type="entry name" value="FtsH_fam"/>
    <property type="match status" value="1"/>
</dbReference>
<evidence type="ECO:0000256" key="8">
    <source>
        <dbReference type="ARBA" id="ARBA00022833"/>
    </source>
</evidence>
<dbReference type="GO" id="GO:0016887">
    <property type="term" value="F:ATP hydrolysis activity"/>
    <property type="evidence" value="ECO:0007669"/>
    <property type="project" value="UniProtKB-UniRule"/>
</dbReference>
<dbReference type="PATRIC" id="fig|907348.3.peg.2302"/>